<dbReference type="AlphaFoldDB" id="A0A179UPH9"/>
<organism evidence="2 3">
    <name type="scientific">Blastomyces gilchristii (strain SLH14081)</name>
    <name type="common">Blastomyces dermatitidis</name>
    <dbReference type="NCBI Taxonomy" id="559298"/>
    <lineage>
        <taxon>Eukaryota</taxon>
        <taxon>Fungi</taxon>
        <taxon>Dikarya</taxon>
        <taxon>Ascomycota</taxon>
        <taxon>Pezizomycotina</taxon>
        <taxon>Eurotiomycetes</taxon>
        <taxon>Eurotiomycetidae</taxon>
        <taxon>Onygenales</taxon>
        <taxon>Ajellomycetaceae</taxon>
        <taxon>Blastomyces</taxon>
    </lineage>
</organism>
<evidence type="ECO:0000313" key="2">
    <source>
        <dbReference type="EMBL" id="OAT09017.1"/>
    </source>
</evidence>
<feature type="transmembrane region" description="Helical" evidence="1">
    <location>
        <begin position="25"/>
        <end position="58"/>
    </location>
</feature>
<reference evidence="3" key="1">
    <citation type="journal article" date="2015" name="PLoS Genet.">
        <title>The dynamic genome and transcriptome of the human fungal pathogen Blastomyces and close relative Emmonsia.</title>
        <authorList>
            <person name="Munoz J.F."/>
            <person name="Gauthier G.M."/>
            <person name="Desjardins C.A."/>
            <person name="Gallo J.E."/>
            <person name="Holder J."/>
            <person name="Sullivan T.D."/>
            <person name="Marty A.J."/>
            <person name="Carmen J.C."/>
            <person name="Chen Z."/>
            <person name="Ding L."/>
            <person name="Gujja S."/>
            <person name="Magrini V."/>
            <person name="Misas E."/>
            <person name="Mitreva M."/>
            <person name="Priest M."/>
            <person name="Saif S."/>
            <person name="Whiston E.A."/>
            <person name="Young S."/>
            <person name="Zeng Q."/>
            <person name="Goldman W.E."/>
            <person name="Mardis E.R."/>
            <person name="Taylor J.W."/>
            <person name="McEwen J.G."/>
            <person name="Clay O.K."/>
            <person name="Klein B.S."/>
            <person name="Cuomo C.A."/>
        </authorList>
    </citation>
    <scope>NUCLEOTIDE SEQUENCE [LARGE SCALE GENOMIC DNA]</scope>
    <source>
        <strain evidence="3">SLH14081</strain>
    </source>
</reference>
<protein>
    <submittedName>
        <fullName evidence="2">Uncharacterized protein</fullName>
    </submittedName>
</protein>
<dbReference type="EMBL" id="GG657456">
    <property type="protein sequence ID" value="OAT09017.1"/>
    <property type="molecule type" value="Genomic_DNA"/>
</dbReference>
<keyword evidence="1" id="KW-0472">Membrane</keyword>
<sequence length="133" mass="14128">MLSGELYSLVSILPVHHHNLQRNTIPVYILLLLVIACLTMLALLIYASLALIVLAAWVSGSLDPCQKWLQEVVLAMMGETKASYSLKKSLTGKKLIEEENLSKIQNNLGNNLGGLFATGGPGSGLGAAVGKAL</sequence>
<keyword evidence="3" id="KW-1185">Reference proteome</keyword>
<dbReference type="OrthoDB" id="3001700at2759"/>
<keyword evidence="1" id="KW-0812">Transmembrane</keyword>
<gene>
    <name evidence="2" type="ORF">BDBG_04593</name>
</gene>
<evidence type="ECO:0000313" key="3">
    <source>
        <dbReference type="Proteomes" id="UP000002038"/>
    </source>
</evidence>
<evidence type="ECO:0000256" key="1">
    <source>
        <dbReference type="SAM" id="Phobius"/>
    </source>
</evidence>
<dbReference type="VEuPathDB" id="FungiDB:BDBG_04593"/>
<name>A0A179UPH9_BLAGS</name>
<keyword evidence="1" id="KW-1133">Transmembrane helix</keyword>
<dbReference type="GeneID" id="8504357"/>
<dbReference type="KEGG" id="bgh:BDBG_04593"/>
<dbReference type="RefSeq" id="XP_002624729.2">
    <property type="nucleotide sequence ID" value="XM_002624683.2"/>
</dbReference>
<accession>A0A179UPH9</accession>
<dbReference type="Proteomes" id="UP000002038">
    <property type="component" value="Unassembled WGS sequence"/>
</dbReference>
<proteinExistence type="predicted"/>